<dbReference type="GO" id="GO:0008270">
    <property type="term" value="F:zinc ion binding"/>
    <property type="evidence" value="ECO:0007669"/>
    <property type="project" value="UniProtKB-KW"/>
</dbReference>
<feature type="compositionally biased region" description="Polar residues" evidence="2">
    <location>
        <begin position="516"/>
        <end position="528"/>
    </location>
</feature>
<feature type="compositionally biased region" description="Basic and acidic residues" evidence="2">
    <location>
        <begin position="539"/>
        <end position="552"/>
    </location>
</feature>
<proteinExistence type="predicted"/>
<dbReference type="Gene3D" id="4.10.60.10">
    <property type="entry name" value="Zinc finger, CCHC-type"/>
    <property type="match status" value="1"/>
</dbReference>
<dbReference type="OrthoDB" id="444325at2759"/>
<feature type="domain" description="CCHC-type" evidence="3">
    <location>
        <begin position="380"/>
        <end position="395"/>
    </location>
</feature>
<accession>A0A9W8YRK7</accession>
<dbReference type="SUPFAM" id="SSF57756">
    <property type="entry name" value="Retrovirus zinc finger-like domains"/>
    <property type="match status" value="1"/>
</dbReference>
<name>A0A9W8YRK7_9PEZI</name>
<dbReference type="EMBL" id="JAPEVB010000004">
    <property type="protein sequence ID" value="KAJ4389844.1"/>
    <property type="molecule type" value="Genomic_DNA"/>
</dbReference>
<feature type="region of interest" description="Disordered" evidence="2">
    <location>
        <begin position="446"/>
        <end position="478"/>
    </location>
</feature>
<dbReference type="GO" id="GO:0003676">
    <property type="term" value="F:nucleic acid binding"/>
    <property type="evidence" value="ECO:0007669"/>
    <property type="project" value="InterPro"/>
</dbReference>
<feature type="region of interest" description="Disordered" evidence="2">
    <location>
        <begin position="142"/>
        <end position="164"/>
    </location>
</feature>
<dbReference type="SMART" id="SM00343">
    <property type="entry name" value="ZnF_C2HC"/>
    <property type="match status" value="2"/>
</dbReference>
<gene>
    <name evidence="4" type="ORF">N0V93_007316</name>
</gene>
<keyword evidence="1" id="KW-0862">Zinc</keyword>
<feature type="compositionally biased region" description="Basic and acidic residues" evidence="2">
    <location>
        <begin position="151"/>
        <end position="164"/>
    </location>
</feature>
<evidence type="ECO:0000256" key="1">
    <source>
        <dbReference type="PROSITE-ProRule" id="PRU00047"/>
    </source>
</evidence>
<evidence type="ECO:0000256" key="2">
    <source>
        <dbReference type="SAM" id="MobiDB-lite"/>
    </source>
</evidence>
<dbReference type="Pfam" id="PF00098">
    <property type="entry name" value="zf-CCHC"/>
    <property type="match status" value="1"/>
</dbReference>
<dbReference type="InterPro" id="IPR036875">
    <property type="entry name" value="Znf_CCHC_sf"/>
</dbReference>
<dbReference type="InterPro" id="IPR001878">
    <property type="entry name" value="Znf_CCHC"/>
</dbReference>
<dbReference type="PROSITE" id="PS50158">
    <property type="entry name" value="ZF_CCHC"/>
    <property type="match status" value="1"/>
</dbReference>
<dbReference type="Proteomes" id="UP001140453">
    <property type="component" value="Unassembled WGS sequence"/>
</dbReference>
<reference evidence="4" key="1">
    <citation type="submission" date="2022-10" db="EMBL/GenBank/DDBJ databases">
        <title>Tapping the CABI collections for fungal endophytes: first genome assemblies for Collariella, Neodidymelliopsis, Ascochyta clinopodiicola, Didymella pomorum, Didymosphaeria variabile, Neocosmospora piperis and Neocucurbitaria cava.</title>
        <authorList>
            <person name="Hill R."/>
        </authorList>
    </citation>
    <scope>NUCLEOTIDE SEQUENCE</scope>
    <source>
        <strain evidence="4">IMI 355082</strain>
    </source>
</reference>
<protein>
    <recommendedName>
        <fullName evidence="3">CCHC-type domain-containing protein</fullName>
    </recommendedName>
</protein>
<keyword evidence="5" id="KW-1185">Reference proteome</keyword>
<dbReference type="AlphaFoldDB" id="A0A9W8YRK7"/>
<organism evidence="4 5">
    <name type="scientific">Gnomoniopsis smithogilvyi</name>
    <dbReference type="NCBI Taxonomy" id="1191159"/>
    <lineage>
        <taxon>Eukaryota</taxon>
        <taxon>Fungi</taxon>
        <taxon>Dikarya</taxon>
        <taxon>Ascomycota</taxon>
        <taxon>Pezizomycotina</taxon>
        <taxon>Sordariomycetes</taxon>
        <taxon>Sordariomycetidae</taxon>
        <taxon>Diaporthales</taxon>
        <taxon>Gnomoniaceae</taxon>
        <taxon>Gnomoniopsis</taxon>
    </lineage>
</organism>
<evidence type="ECO:0000313" key="4">
    <source>
        <dbReference type="EMBL" id="KAJ4389844.1"/>
    </source>
</evidence>
<evidence type="ECO:0000313" key="5">
    <source>
        <dbReference type="Proteomes" id="UP001140453"/>
    </source>
</evidence>
<feature type="region of interest" description="Disordered" evidence="2">
    <location>
        <begin position="514"/>
        <end position="570"/>
    </location>
</feature>
<keyword evidence="1" id="KW-0479">Metal-binding</keyword>
<comment type="caution">
    <text evidence="4">The sequence shown here is derived from an EMBL/GenBank/DDBJ whole genome shotgun (WGS) entry which is preliminary data.</text>
</comment>
<sequence>MESILDDIDVGLLKQLNEESMRRMKLKHLDQLLEGQEHDVLKTYNFWLLARSIANSASGGDLESPPLSRSQLQSWCDRLQRNYGFEPKDIFDTLCDCTSDLIGSNAVNQLHLEKLQEDIRLLLFRPLGKKNRQRHQLLVADGKAPYTPRPPDGHSVKINDGKECGKTTMDTINTSVSDPQKPELINIPSQSVPEADVLNLYQGPHHHHLHPSTGPLYSEDPSPVERRFDSTMQNTYEMKHEPTSYDGPQFRSPHYMGASSHGTGTRHKSITDQPTNITLTQKDSCIKHDRIYDVGNAVGIMHKQIKIAQEKMVISRRQESEAPGEATDNLKNIGTDTYEKQMLSEKAEAIWGGSRASHLQRSNKSQEQIKKWEKPHNEYRCYRCEVPGHFVQDCPTNLDPSFDKIPVGSYRCMICGKIKAHLTSLCPDNTDPRSLTQLRLKFSATTSSQLQAQNDYRPGYGKKDQRQRGSMFDGLDNEMNEDRHHGIVELGIDDDDQLVNQDRFEFRYLRSKRAYSRQQSPQQYQNIDLYTLPPPKRVRHDDRKQDNSLEHGRGRHHQSRGENDAFSVDPSEPLTLLNRSRAHHGRLSFWDSEYQLPETPNPKISLSYRDAAFSSNPVPNKSQTLTQSLWPEDNRVEEIKNLFPSADKDWVENMAGFDVDKFFEEMDDLILSTGCEAQRSKSLC</sequence>
<keyword evidence="1" id="KW-0863">Zinc-finger</keyword>
<evidence type="ECO:0000259" key="3">
    <source>
        <dbReference type="PROSITE" id="PS50158"/>
    </source>
</evidence>